<dbReference type="GO" id="GO:0008270">
    <property type="term" value="F:zinc ion binding"/>
    <property type="evidence" value="ECO:0007669"/>
    <property type="project" value="UniProtKB-KW"/>
</dbReference>
<name>A0A261Y1L7_9FUNG</name>
<dbReference type="Pfam" id="PF00627">
    <property type="entry name" value="UBA"/>
    <property type="match status" value="1"/>
</dbReference>
<dbReference type="PROSITE" id="PS50030">
    <property type="entry name" value="UBA"/>
    <property type="match status" value="2"/>
</dbReference>
<dbReference type="SMART" id="SM00165">
    <property type="entry name" value="UBA"/>
    <property type="match status" value="2"/>
</dbReference>
<dbReference type="InterPro" id="IPR009060">
    <property type="entry name" value="UBA-like_sf"/>
</dbReference>
<dbReference type="SUPFAM" id="SSF46934">
    <property type="entry name" value="UBA-like"/>
    <property type="match status" value="2"/>
</dbReference>
<feature type="region of interest" description="Disordered" evidence="2">
    <location>
        <begin position="122"/>
        <end position="150"/>
    </location>
</feature>
<dbReference type="PROSITE" id="PS50115">
    <property type="entry name" value="ARFGAP"/>
    <property type="match status" value="1"/>
</dbReference>
<evidence type="ECO:0008006" key="7">
    <source>
        <dbReference type="Google" id="ProtNLM"/>
    </source>
</evidence>
<dbReference type="InterPro" id="IPR051718">
    <property type="entry name" value="ARF_GTPase-activating"/>
</dbReference>
<dbReference type="FunFam" id="1.10.220.150:FF:000026">
    <property type="entry name" value="GTPase activating protein for Arf, putative"/>
    <property type="match status" value="1"/>
</dbReference>
<dbReference type="EMBL" id="MVBO01000038">
    <property type="protein sequence ID" value="OZJ04500.1"/>
    <property type="molecule type" value="Genomic_DNA"/>
</dbReference>
<dbReference type="PANTHER" id="PTHR45705">
    <property type="entry name" value="FI20236P1"/>
    <property type="match status" value="1"/>
</dbReference>
<evidence type="ECO:0000259" key="4">
    <source>
        <dbReference type="PROSITE" id="PS50115"/>
    </source>
</evidence>
<gene>
    <name evidence="5" type="ORF">BZG36_02256</name>
</gene>
<dbReference type="PANTHER" id="PTHR45705:SF1">
    <property type="entry name" value="FI20236P1"/>
    <property type="match status" value="1"/>
</dbReference>
<dbReference type="SUPFAM" id="SSF57863">
    <property type="entry name" value="ArfGap/RecO-like zinc finger"/>
    <property type="match status" value="1"/>
</dbReference>
<accession>A0A261Y1L7</accession>
<dbReference type="GO" id="GO:0005737">
    <property type="term" value="C:cytoplasm"/>
    <property type="evidence" value="ECO:0007669"/>
    <property type="project" value="TreeGrafter"/>
</dbReference>
<evidence type="ECO:0000259" key="3">
    <source>
        <dbReference type="PROSITE" id="PS50030"/>
    </source>
</evidence>
<keyword evidence="6" id="KW-1185">Reference proteome</keyword>
<organism evidence="5 6">
    <name type="scientific">Bifiguratus adelaidae</name>
    <dbReference type="NCBI Taxonomy" id="1938954"/>
    <lineage>
        <taxon>Eukaryota</taxon>
        <taxon>Fungi</taxon>
        <taxon>Fungi incertae sedis</taxon>
        <taxon>Mucoromycota</taxon>
        <taxon>Mucoromycotina</taxon>
        <taxon>Endogonomycetes</taxon>
        <taxon>Endogonales</taxon>
        <taxon>Endogonales incertae sedis</taxon>
        <taxon>Bifiguratus</taxon>
    </lineage>
</organism>
<dbReference type="InterPro" id="IPR001164">
    <property type="entry name" value="ArfGAP_dom"/>
</dbReference>
<dbReference type="Pfam" id="PF01412">
    <property type="entry name" value="ArfGap"/>
    <property type="match status" value="1"/>
</dbReference>
<feature type="domain" description="Arf-GAP" evidence="4">
    <location>
        <begin position="9"/>
        <end position="129"/>
    </location>
</feature>
<dbReference type="PRINTS" id="PR00405">
    <property type="entry name" value="REVINTRACTNG"/>
</dbReference>
<sequence>MARRQDRHERMLLDLLRQPGNDVCADCKAKAPRWASVNLGIFICMRCGGIHRKMGTHISKVKSVSVDHWTMEQIEMMRKGGNIAANKLMNPHPERHPLPIALDDDHAMEKYIREKWEKKLYMDKKEEPPAQDSKRPVPKRSTTSPLVGSPNKVIPMEALVQRLQEMGFRDPERNRQVLVQTSGNLENAVEILMKLGGPTAPVLNMQNQGTVEQKLAQLIKMGYNDPLQNIDMLKRAGGNVQVAAGLLKEQQQQRSQSANLLTNATANTPNGTSSPLVDLSETTVATSNTVINPFMNGNPQYLPQNSQMNMQLPIFTGQLQQFPSHVPLPSTMPQTNMISSNPFGIPNPQIAQPAGQLPNSQMLQPTGQFAYQNPFNNALPQLTTNKTTPTIPSMIRAQTMPNLPIYPQGQALINGNAQGFDQAFSTGNFQNNMLYNNGNGIMTNGSGNANFAATPPEQVPARTGTWAPGGTALNKVGSKNPFAY</sequence>
<dbReference type="OrthoDB" id="10266696at2759"/>
<comment type="caution">
    <text evidence="5">The sequence shown here is derived from an EMBL/GenBank/DDBJ whole genome shotgun (WGS) entry which is preliminary data.</text>
</comment>
<dbReference type="Gene3D" id="1.10.8.10">
    <property type="entry name" value="DNA helicase RuvA subunit, C-terminal domain"/>
    <property type="match status" value="2"/>
</dbReference>
<feature type="compositionally biased region" description="Basic and acidic residues" evidence="2">
    <location>
        <begin position="122"/>
        <end position="135"/>
    </location>
</feature>
<feature type="domain" description="UBA" evidence="3">
    <location>
        <begin position="154"/>
        <end position="195"/>
    </location>
</feature>
<protein>
    <recommendedName>
        <fullName evidence="7">Arf-GAP domain-containing protein</fullName>
    </recommendedName>
</protein>
<dbReference type="AlphaFoldDB" id="A0A261Y1L7"/>
<evidence type="ECO:0000256" key="1">
    <source>
        <dbReference type="PROSITE-ProRule" id="PRU00288"/>
    </source>
</evidence>
<dbReference type="InterPro" id="IPR038508">
    <property type="entry name" value="ArfGAP_dom_sf"/>
</dbReference>
<dbReference type="GO" id="GO:0005096">
    <property type="term" value="F:GTPase activator activity"/>
    <property type="evidence" value="ECO:0007669"/>
    <property type="project" value="InterPro"/>
</dbReference>
<feature type="domain" description="UBA" evidence="3">
    <location>
        <begin position="210"/>
        <end position="250"/>
    </location>
</feature>
<evidence type="ECO:0000313" key="6">
    <source>
        <dbReference type="Proteomes" id="UP000242875"/>
    </source>
</evidence>
<dbReference type="Proteomes" id="UP000242875">
    <property type="component" value="Unassembled WGS sequence"/>
</dbReference>
<keyword evidence="1" id="KW-0862">Zinc</keyword>
<evidence type="ECO:0000313" key="5">
    <source>
        <dbReference type="EMBL" id="OZJ04500.1"/>
    </source>
</evidence>
<reference evidence="5 6" key="1">
    <citation type="journal article" date="2017" name="Mycologia">
        <title>Bifiguratus adelaidae, gen. et sp. nov., a new member of Mucoromycotina in endophytic and soil-dwelling habitats.</title>
        <authorList>
            <person name="Torres-Cruz T.J."/>
            <person name="Billingsley Tobias T.L."/>
            <person name="Almatruk M."/>
            <person name="Hesse C."/>
            <person name="Kuske C.R."/>
            <person name="Desiro A."/>
            <person name="Benucci G.M."/>
            <person name="Bonito G."/>
            <person name="Stajich J.E."/>
            <person name="Dunlap C."/>
            <person name="Arnold A.E."/>
            <person name="Porras-Alfaro A."/>
        </authorList>
    </citation>
    <scope>NUCLEOTIDE SEQUENCE [LARGE SCALE GENOMIC DNA]</scope>
    <source>
        <strain evidence="5 6">AZ0501</strain>
    </source>
</reference>
<keyword evidence="1" id="KW-0479">Metal-binding</keyword>
<dbReference type="CDD" id="cd08204">
    <property type="entry name" value="ArfGap"/>
    <property type="match status" value="1"/>
</dbReference>
<dbReference type="Gene3D" id="1.10.220.150">
    <property type="entry name" value="Arf GTPase activating protein"/>
    <property type="match status" value="1"/>
</dbReference>
<evidence type="ECO:0000256" key="2">
    <source>
        <dbReference type="SAM" id="MobiDB-lite"/>
    </source>
</evidence>
<dbReference type="InterPro" id="IPR037278">
    <property type="entry name" value="ARFGAP/RecO"/>
</dbReference>
<proteinExistence type="predicted"/>
<dbReference type="SMART" id="SM00105">
    <property type="entry name" value="ArfGap"/>
    <property type="match status" value="1"/>
</dbReference>
<keyword evidence="1" id="KW-0863">Zinc-finger</keyword>
<dbReference type="InterPro" id="IPR015940">
    <property type="entry name" value="UBA"/>
</dbReference>